<dbReference type="AlphaFoldDB" id="A0A2P2QZB4"/>
<evidence type="ECO:0000313" key="2">
    <source>
        <dbReference type="EMBL" id="MBX72346.1"/>
    </source>
</evidence>
<protein>
    <submittedName>
        <fullName evidence="2">Uncharacterized protein</fullName>
    </submittedName>
</protein>
<reference evidence="2" key="1">
    <citation type="submission" date="2018-02" db="EMBL/GenBank/DDBJ databases">
        <title>Rhizophora mucronata_Transcriptome.</title>
        <authorList>
            <person name="Meera S.P."/>
            <person name="Sreeshan A."/>
            <person name="Augustine A."/>
        </authorList>
    </citation>
    <scope>NUCLEOTIDE SEQUENCE</scope>
    <source>
        <tissue evidence="2">Leaf</tissue>
    </source>
</reference>
<dbReference type="EMBL" id="GGEC01091862">
    <property type="protein sequence ID" value="MBX72346.1"/>
    <property type="molecule type" value="Transcribed_RNA"/>
</dbReference>
<evidence type="ECO:0000256" key="1">
    <source>
        <dbReference type="SAM" id="MobiDB-lite"/>
    </source>
</evidence>
<accession>A0A2P2QZB4</accession>
<feature type="region of interest" description="Disordered" evidence="1">
    <location>
        <begin position="7"/>
        <end position="26"/>
    </location>
</feature>
<proteinExistence type="predicted"/>
<sequence>MLIAFLSLRRHTTSGSPPRSPPTLQPQTLALPLSYLKMVGATEYKCFRDSSCNGVVREGNEGRNPDPNNRK</sequence>
<organism evidence="2">
    <name type="scientific">Rhizophora mucronata</name>
    <name type="common">Asiatic mangrove</name>
    <dbReference type="NCBI Taxonomy" id="61149"/>
    <lineage>
        <taxon>Eukaryota</taxon>
        <taxon>Viridiplantae</taxon>
        <taxon>Streptophyta</taxon>
        <taxon>Embryophyta</taxon>
        <taxon>Tracheophyta</taxon>
        <taxon>Spermatophyta</taxon>
        <taxon>Magnoliopsida</taxon>
        <taxon>eudicotyledons</taxon>
        <taxon>Gunneridae</taxon>
        <taxon>Pentapetalae</taxon>
        <taxon>rosids</taxon>
        <taxon>fabids</taxon>
        <taxon>Malpighiales</taxon>
        <taxon>Rhizophoraceae</taxon>
        <taxon>Rhizophora</taxon>
    </lineage>
</organism>
<name>A0A2P2QZB4_RHIMU</name>